<keyword evidence="4" id="KW-0223">Dioxygenase</keyword>
<comment type="similarity">
    <text evidence="1">Belongs to the bacterial ring-hydroxylating dioxygenase alpha subunit family.</text>
</comment>
<dbReference type="Pfam" id="PF00848">
    <property type="entry name" value="Ring_hydroxyl_A"/>
    <property type="match status" value="1"/>
</dbReference>
<evidence type="ECO:0000256" key="3">
    <source>
        <dbReference type="ARBA" id="ARBA00022723"/>
    </source>
</evidence>
<dbReference type="PANTHER" id="PTHR43756:SF1">
    <property type="entry name" value="3-PHENYLPROPIONATE_CINNAMIC ACID DIOXYGENASE SUBUNIT ALPHA"/>
    <property type="match status" value="1"/>
</dbReference>
<dbReference type="PROSITE" id="PS00570">
    <property type="entry name" value="RING_HYDROXYL_ALPHA"/>
    <property type="match status" value="1"/>
</dbReference>
<dbReference type="InterPro" id="IPR001663">
    <property type="entry name" value="Rng_hydr_dOase-A"/>
</dbReference>
<evidence type="ECO:0000259" key="9">
    <source>
        <dbReference type="PROSITE" id="PS51296"/>
    </source>
</evidence>
<evidence type="ECO:0000256" key="8">
    <source>
        <dbReference type="ARBA" id="ARBA00023027"/>
    </source>
</evidence>
<protein>
    <submittedName>
        <fullName evidence="10">Rieske 2Fe-2S domain-containing protein</fullName>
    </submittedName>
</protein>
<dbReference type="SUPFAM" id="SSF55961">
    <property type="entry name" value="Bet v1-like"/>
    <property type="match status" value="1"/>
</dbReference>
<organism evidence="10 11">
    <name type="scientific">Rhizorhabdus wittichii</name>
    <dbReference type="NCBI Taxonomy" id="160791"/>
    <lineage>
        <taxon>Bacteria</taxon>
        <taxon>Pseudomonadati</taxon>
        <taxon>Pseudomonadota</taxon>
        <taxon>Alphaproteobacteria</taxon>
        <taxon>Sphingomonadales</taxon>
        <taxon>Sphingomonadaceae</taxon>
        <taxon>Rhizorhabdus</taxon>
    </lineage>
</organism>
<dbReference type="Gene3D" id="3.90.380.10">
    <property type="entry name" value="Naphthalene 1,2-dioxygenase Alpha Subunit, Chain A, domain 1"/>
    <property type="match status" value="1"/>
</dbReference>
<evidence type="ECO:0000256" key="2">
    <source>
        <dbReference type="ARBA" id="ARBA00022714"/>
    </source>
</evidence>
<evidence type="ECO:0000256" key="1">
    <source>
        <dbReference type="ARBA" id="ARBA00008751"/>
    </source>
</evidence>
<dbReference type="GO" id="GO:0051213">
    <property type="term" value="F:dioxygenase activity"/>
    <property type="evidence" value="ECO:0007669"/>
    <property type="project" value="UniProtKB-KW"/>
</dbReference>
<gene>
    <name evidence="10" type="ORF">HRJ34_08000</name>
</gene>
<keyword evidence="5" id="KW-0560">Oxidoreductase</keyword>
<dbReference type="PANTHER" id="PTHR43756">
    <property type="entry name" value="CHOLINE MONOOXYGENASE, CHLOROPLASTIC"/>
    <property type="match status" value="1"/>
</dbReference>
<reference evidence="10" key="2">
    <citation type="submission" date="2021-04" db="EMBL/GenBank/DDBJ databases">
        <title>Isolation and genomic analysis of the ibuprofen-degrading bacterium Sphingomonas strain MPO218.</title>
        <authorList>
            <person name="Aulestia M."/>
            <person name="Flores A."/>
            <person name="Mangas E.L."/>
            <person name="Perez-Pulido A.J."/>
            <person name="Santero E."/>
            <person name="Camacho E.M."/>
        </authorList>
    </citation>
    <scope>NUCLEOTIDE SEQUENCE</scope>
    <source>
        <strain evidence="10">MPO218</strain>
    </source>
</reference>
<name>A0A975HFI7_9SPHN</name>
<dbReference type="Gene3D" id="2.102.10.10">
    <property type="entry name" value="Rieske [2Fe-2S] iron-sulphur domain"/>
    <property type="match status" value="1"/>
</dbReference>
<accession>A0A975HFI7</accession>
<keyword evidence="3" id="KW-0479">Metal-binding</keyword>
<dbReference type="InterPro" id="IPR015881">
    <property type="entry name" value="ARHD_Rieske_2Fe_2S"/>
</dbReference>
<dbReference type="InterPro" id="IPR036922">
    <property type="entry name" value="Rieske_2Fe-2S_sf"/>
</dbReference>
<dbReference type="RefSeq" id="WP_016747532.1">
    <property type="nucleotide sequence ID" value="NZ_CP059319.1"/>
</dbReference>
<evidence type="ECO:0000256" key="7">
    <source>
        <dbReference type="ARBA" id="ARBA00023014"/>
    </source>
</evidence>
<keyword evidence="8" id="KW-0520">NAD</keyword>
<dbReference type="GO" id="GO:0005506">
    <property type="term" value="F:iron ion binding"/>
    <property type="evidence" value="ECO:0007669"/>
    <property type="project" value="InterPro"/>
</dbReference>
<dbReference type="Pfam" id="PF00355">
    <property type="entry name" value="Rieske"/>
    <property type="match status" value="1"/>
</dbReference>
<feature type="domain" description="Rieske" evidence="9">
    <location>
        <begin position="55"/>
        <end position="166"/>
    </location>
</feature>
<evidence type="ECO:0000256" key="5">
    <source>
        <dbReference type="ARBA" id="ARBA00023002"/>
    </source>
</evidence>
<reference evidence="10" key="1">
    <citation type="submission" date="2020-07" db="EMBL/GenBank/DDBJ databases">
        <authorList>
            <person name="Camacho E."/>
        </authorList>
    </citation>
    <scope>NUCLEOTIDE SEQUENCE</scope>
    <source>
        <strain evidence="10">MPO218</strain>
    </source>
</reference>
<dbReference type="SUPFAM" id="SSF50022">
    <property type="entry name" value="ISP domain"/>
    <property type="match status" value="1"/>
</dbReference>
<dbReference type="InterPro" id="IPR017941">
    <property type="entry name" value="Rieske_2Fe-2S"/>
</dbReference>
<dbReference type="GO" id="GO:0051537">
    <property type="term" value="F:2 iron, 2 sulfur cluster binding"/>
    <property type="evidence" value="ECO:0007669"/>
    <property type="project" value="UniProtKB-KW"/>
</dbReference>
<evidence type="ECO:0000256" key="6">
    <source>
        <dbReference type="ARBA" id="ARBA00023004"/>
    </source>
</evidence>
<dbReference type="PROSITE" id="PS51296">
    <property type="entry name" value="RIESKE"/>
    <property type="match status" value="1"/>
</dbReference>
<proteinExistence type="inferred from homology"/>
<dbReference type="Proteomes" id="UP000664914">
    <property type="component" value="Chromosome"/>
</dbReference>
<keyword evidence="6" id="KW-0408">Iron</keyword>
<evidence type="ECO:0000313" key="11">
    <source>
        <dbReference type="Proteomes" id="UP000664914"/>
    </source>
</evidence>
<keyword evidence="7" id="KW-0411">Iron-sulfur</keyword>
<dbReference type="PRINTS" id="PR00090">
    <property type="entry name" value="RNGDIOXGNASE"/>
</dbReference>
<dbReference type="InterPro" id="IPR015879">
    <property type="entry name" value="Ring_hydroxy_dOase_asu_C_dom"/>
</dbReference>
<evidence type="ECO:0000256" key="4">
    <source>
        <dbReference type="ARBA" id="ARBA00022964"/>
    </source>
</evidence>
<keyword evidence="2" id="KW-0001">2Fe-2S</keyword>
<evidence type="ECO:0000313" key="10">
    <source>
        <dbReference type="EMBL" id="QTH23430.1"/>
    </source>
</evidence>
<sequence length="459" mass="52682">MYRYKPVNDGDEARYVRQVCDRVEQGLNEGLMPVEPFQDDSIFRAEMERIFTRTWVFLAHETEIPKSGDFVQRRIGLDPVIVSRGTDGQVNVLLNHCRHRGTPVCLEDSGNTTRFRCPYHGWVYKNNGEFVGAPDMSQAYEKRPDPQKWGLLRAPRVESVHGFIFGCLAENVPTLRDYLGSALWMFDAIFGLHPDGLRVLAPPQRFIMRADWKSGAENFSGDSYHVGTAHYSATTANRPGSDPRANGDKARGFLFENGHSFIGHTLSDWFGPDYEYWGYPPELRAKFELSKLDETQLDIIKNVPPTIGTIFPNFSFLRFPGPTEPGQPATPFTDIRLWQPLEPGVMEMWHWQLDFAFMPEEEQRKSYIAGQYGFGVGGMVESDDSILWEGPAKTARSPWARKAEIRFHYQQKRIDPNPDWKGPGQYYDTTYGEYMQSAFWRRWLDDMRSDGCSEGADHD</sequence>
<dbReference type="AlphaFoldDB" id="A0A975HFI7"/>
<dbReference type="EMBL" id="CP059319">
    <property type="protein sequence ID" value="QTH23430.1"/>
    <property type="molecule type" value="Genomic_DNA"/>
</dbReference>